<evidence type="ECO:0000256" key="1">
    <source>
        <dbReference type="ARBA" id="ARBA00004123"/>
    </source>
</evidence>
<protein>
    <recommendedName>
        <fullName evidence="10">Zn(2)-C6 fungal-type domain-containing protein</fullName>
    </recommendedName>
</protein>
<keyword evidence="8" id="KW-0175">Coiled coil</keyword>
<comment type="subcellular location">
    <subcellularLocation>
        <location evidence="1">Nucleus</location>
    </subcellularLocation>
</comment>
<evidence type="ECO:0000256" key="6">
    <source>
        <dbReference type="ARBA" id="ARBA00023163"/>
    </source>
</evidence>
<evidence type="ECO:0000256" key="3">
    <source>
        <dbReference type="ARBA" id="ARBA00022833"/>
    </source>
</evidence>
<keyword evidence="4" id="KW-0805">Transcription regulation</keyword>
<dbReference type="InterPro" id="IPR051089">
    <property type="entry name" value="prtT"/>
</dbReference>
<feature type="domain" description="Zn(2)-C6 fungal-type" evidence="10">
    <location>
        <begin position="247"/>
        <end position="280"/>
    </location>
</feature>
<accession>A0A8H3YU13</accession>
<organism evidence="11 12">
    <name type="scientific">Venturia inaequalis</name>
    <name type="common">Apple scab fungus</name>
    <dbReference type="NCBI Taxonomy" id="5025"/>
    <lineage>
        <taxon>Eukaryota</taxon>
        <taxon>Fungi</taxon>
        <taxon>Dikarya</taxon>
        <taxon>Ascomycota</taxon>
        <taxon>Pezizomycotina</taxon>
        <taxon>Dothideomycetes</taxon>
        <taxon>Pleosporomycetidae</taxon>
        <taxon>Venturiales</taxon>
        <taxon>Venturiaceae</taxon>
        <taxon>Venturia</taxon>
    </lineage>
</organism>
<evidence type="ECO:0000313" key="11">
    <source>
        <dbReference type="EMBL" id="KAE9971948.1"/>
    </source>
</evidence>
<dbReference type="Gene3D" id="4.10.240.10">
    <property type="entry name" value="Zn(2)-C6 fungal-type DNA-binding domain"/>
    <property type="match status" value="1"/>
</dbReference>
<evidence type="ECO:0000256" key="8">
    <source>
        <dbReference type="SAM" id="Coils"/>
    </source>
</evidence>
<evidence type="ECO:0000256" key="4">
    <source>
        <dbReference type="ARBA" id="ARBA00023015"/>
    </source>
</evidence>
<feature type="region of interest" description="Disordered" evidence="9">
    <location>
        <begin position="219"/>
        <end position="247"/>
    </location>
</feature>
<dbReference type="InterPro" id="IPR036864">
    <property type="entry name" value="Zn2-C6_fun-type_DNA-bd_sf"/>
</dbReference>
<evidence type="ECO:0000256" key="2">
    <source>
        <dbReference type="ARBA" id="ARBA00022723"/>
    </source>
</evidence>
<evidence type="ECO:0000259" key="10">
    <source>
        <dbReference type="PROSITE" id="PS50048"/>
    </source>
</evidence>
<dbReference type="CDD" id="cd12148">
    <property type="entry name" value="fungal_TF_MHR"/>
    <property type="match status" value="1"/>
</dbReference>
<dbReference type="GO" id="GO:0000976">
    <property type="term" value="F:transcription cis-regulatory region binding"/>
    <property type="evidence" value="ECO:0007669"/>
    <property type="project" value="TreeGrafter"/>
</dbReference>
<keyword evidence="2" id="KW-0479">Metal-binding</keyword>
<dbReference type="Proteomes" id="UP000433883">
    <property type="component" value="Unassembled WGS sequence"/>
</dbReference>
<dbReference type="SMART" id="SM00066">
    <property type="entry name" value="GAL4"/>
    <property type="match status" value="1"/>
</dbReference>
<dbReference type="GO" id="GO:0000981">
    <property type="term" value="F:DNA-binding transcription factor activity, RNA polymerase II-specific"/>
    <property type="evidence" value="ECO:0007669"/>
    <property type="project" value="InterPro"/>
</dbReference>
<dbReference type="GO" id="GO:0005634">
    <property type="term" value="C:nucleus"/>
    <property type="evidence" value="ECO:0007669"/>
    <property type="project" value="UniProtKB-SubCell"/>
</dbReference>
<dbReference type="GO" id="GO:0001216">
    <property type="term" value="F:DNA-binding transcription activator activity"/>
    <property type="evidence" value="ECO:0007669"/>
    <property type="project" value="UniProtKB-ARBA"/>
</dbReference>
<dbReference type="AlphaFoldDB" id="A0A8H3YU13"/>
<dbReference type="FunFam" id="4.10.240.10:FF:000003">
    <property type="entry name" value="C6 transcription factor (Leu3)"/>
    <property type="match status" value="1"/>
</dbReference>
<feature type="compositionally biased region" description="Basic residues" evidence="9">
    <location>
        <begin position="112"/>
        <end position="127"/>
    </location>
</feature>
<comment type="caution">
    <text evidence="11">The sequence shown here is derived from an EMBL/GenBank/DDBJ whole genome shotgun (WGS) entry which is preliminary data.</text>
</comment>
<keyword evidence="3" id="KW-0862">Zinc</keyword>
<reference evidence="11 12" key="1">
    <citation type="submission" date="2019-11" db="EMBL/GenBank/DDBJ databases">
        <title>Venturia inaequalis Genome Resource.</title>
        <authorList>
            <person name="Lichtner F.J."/>
        </authorList>
    </citation>
    <scope>NUCLEOTIDE SEQUENCE [LARGE SCALE GENOMIC DNA]</scope>
    <source>
        <strain evidence="11">Bline_iso_100314</strain>
    </source>
</reference>
<feature type="coiled-coil region" evidence="8">
    <location>
        <begin position="289"/>
        <end position="320"/>
    </location>
</feature>
<proteinExistence type="predicted"/>
<feature type="compositionally biased region" description="Polar residues" evidence="9">
    <location>
        <begin position="185"/>
        <end position="196"/>
    </location>
</feature>
<name>A0A8H3YU13_VENIN</name>
<dbReference type="SUPFAM" id="SSF57701">
    <property type="entry name" value="Zn2/Cys6 DNA-binding domain"/>
    <property type="match status" value="1"/>
</dbReference>
<evidence type="ECO:0000256" key="7">
    <source>
        <dbReference type="ARBA" id="ARBA00023242"/>
    </source>
</evidence>
<keyword evidence="6" id="KW-0804">Transcription</keyword>
<keyword evidence="7" id="KW-0539">Nucleus</keyword>
<dbReference type="PANTHER" id="PTHR31845">
    <property type="entry name" value="FINGER DOMAIN PROTEIN, PUTATIVE-RELATED"/>
    <property type="match status" value="1"/>
</dbReference>
<dbReference type="EMBL" id="WNWQ01000278">
    <property type="protein sequence ID" value="KAE9971948.1"/>
    <property type="molecule type" value="Genomic_DNA"/>
</dbReference>
<dbReference type="PROSITE" id="PS50048">
    <property type="entry name" value="ZN2_CY6_FUNGAL_2"/>
    <property type="match status" value="1"/>
</dbReference>
<dbReference type="InterPro" id="IPR019434">
    <property type="entry name" value="DUF2423"/>
</dbReference>
<dbReference type="CDD" id="cd00067">
    <property type="entry name" value="GAL4"/>
    <property type="match status" value="1"/>
</dbReference>
<feature type="compositionally biased region" description="Polar residues" evidence="9">
    <location>
        <begin position="820"/>
        <end position="839"/>
    </location>
</feature>
<sequence>MAKGLRATSKKNNRVKIRSRVYAPVDEARTERLSQRLLDLASQPKPAKTEMEVDAEKGKSSLATVQIFPQIARTNMFAEALSKDQDAPASTEEMDVDGATKPNTRSSSSSRRAPKKAIRVQKAHRRVRNELTFRKRVFKKTKGGPGKSNRLLKMQTDGTNVFPSPDPQLPPYGYALQTPGRQLDHQSTTPPSIPRQSTKKRKLGSFGDQAQAQALDYEGHDDHEGSANGLTRNGSNRKSRQNGTKRACNQCRQQKLKCNVVEDPWQSCDRCTKHKFKCEITADFKRVGKRSQQAELERSNEELARQVEDMGNELRRLQQREEQWRQFEIRMLHPGNQMGEFTTDTPPRHDDGSHDAALLLNLKQSAGSDGNRATPVPMGRITPTPMLHLLGRLGDITIPMDVIGEMWKEYFDHYHAWLPVLDAKDTPEHVFERSPFLFWTVIMISCRRYTGGSMFSTLLKPYIDLVNATITRPPTKAGHHIVKGLCLLCTWPIPISSTTEDMTFTLSGVMMKFAMHLGIHRPSNPSDFNNIPVNLRTEQITDRLKTWAICNLVAQNVSTGYGQPPETIYDDTLKKRGDEFSQILTSLDTRLEIEQVIDKITREIYCPRNEKMQTALSECKMEMNRLQAKIDFSNPLDSIHFHSAQVHLNLQVFFKDHGSADYQLALQELDQSVRGFVTAARGYENNIRYAPYYIYQMCVAAAAALLKLMNSFFGFSAYTDRDDGVQLFWHAIDCIRTMSARDNDLPQRLGEVLAQMWNSWDAARTEGGVVISESVAAGHVDSSLTLKRRYRMSMSHVFDSIWRWKEEMHGDRGKLKDQVLNPTSPIATTHRSSSFSNGRRPSVGLPDESQHVDSQGMASFGGFGGLPLAQSDMQYNGATSYDFFDPMGWYLNDLGGNFEGFGAPNGLGW</sequence>
<feature type="region of interest" description="Disordered" evidence="9">
    <location>
        <begin position="813"/>
        <end position="856"/>
    </location>
</feature>
<evidence type="ECO:0000256" key="9">
    <source>
        <dbReference type="SAM" id="MobiDB-lite"/>
    </source>
</evidence>
<gene>
    <name evidence="11" type="ORF">BLS_004234</name>
</gene>
<keyword evidence="5" id="KW-0238">DNA-binding</keyword>
<feature type="region of interest" description="Disordered" evidence="9">
    <location>
        <begin position="82"/>
        <end position="206"/>
    </location>
</feature>
<evidence type="ECO:0000256" key="5">
    <source>
        <dbReference type="ARBA" id="ARBA00023125"/>
    </source>
</evidence>
<dbReference type="Pfam" id="PF00172">
    <property type="entry name" value="Zn_clus"/>
    <property type="match status" value="1"/>
</dbReference>
<dbReference type="PROSITE" id="PS00463">
    <property type="entry name" value="ZN2_CY6_FUNGAL_1"/>
    <property type="match status" value="1"/>
</dbReference>
<evidence type="ECO:0000313" key="12">
    <source>
        <dbReference type="Proteomes" id="UP000433883"/>
    </source>
</evidence>
<dbReference type="Pfam" id="PF10338">
    <property type="entry name" value="YBL028C_N"/>
    <property type="match status" value="1"/>
</dbReference>
<dbReference type="PANTHER" id="PTHR31845:SF21">
    <property type="entry name" value="REGULATORY PROTEIN LEU3"/>
    <property type="match status" value="1"/>
</dbReference>
<dbReference type="InterPro" id="IPR001138">
    <property type="entry name" value="Zn2Cys6_DnaBD"/>
</dbReference>
<dbReference type="GO" id="GO:0008270">
    <property type="term" value="F:zinc ion binding"/>
    <property type="evidence" value="ECO:0007669"/>
    <property type="project" value="InterPro"/>
</dbReference>